<dbReference type="EC" id="3.1.3.48" evidence="3"/>
<dbReference type="Gene3D" id="2.60.40.10">
    <property type="entry name" value="Immunoglobulins"/>
    <property type="match status" value="7"/>
</dbReference>
<dbReference type="SUPFAM" id="SSF48726">
    <property type="entry name" value="Immunoglobulin"/>
    <property type="match status" value="2"/>
</dbReference>
<dbReference type="SUPFAM" id="SSF49265">
    <property type="entry name" value="Fibronectin type III"/>
    <property type="match status" value="4"/>
</dbReference>
<dbReference type="GO" id="GO:0007155">
    <property type="term" value="P:cell adhesion"/>
    <property type="evidence" value="ECO:0007669"/>
    <property type="project" value="UniProtKB-ARBA"/>
</dbReference>
<accession>A0A212C576</accession>
<comment type="subcellular location">
    <subcellularLocation>
        <location evidence="1">Membrane</location>
        <topology evidence="1">Single-pass membrane protein</topology>
    </subcellularLocation>
</comment>
<keyword evidence="12" id="KW-0675">Receptor</keyword>
<protein>
    <recommendedName>
        <fullName evidence="17">Receptor-type tyrosine-protein phosphatase delta</fullName>
        <ecNumber evidence="3">3.1.3.48</ecNumber>
    </recommendedName>
</protein>
<keyword evidence="5" id="KW-0732">Signal</keyword>
<keyword evidence="21" id="KW-1185">Reference proteome</keyword>
<comment type="caution">
    <text evidence="20">The sequence shown here is derived from an EMBL/GenBank/DDBJ whole genome shotgun (WGS) entry which is preliminary data.</text>
</comment>
<evidence type="ECO:0000256" key="13">
    <source>
        <dbReference type="ARBA" id="ARBA00023180"/>
    </source>
</evidence>
<dbReference type="Pfam" id="PF00041">
    <property type="entry name" value="fn3"/>
    <property type="match status" value="4"/>
</dbReference>
<dbReference type="OrthoDB" id="10253954at2759"/>
<evidence type="ECO:0000256" key="8">
    <source>
        <dbReference type="ARBA" id="ARBA00022912"/>
    </source>
</evidence>
<dbReference type="AlphaFoldDB" id="A0A212C576"/>
<evidence type="ECO:0000256" key="11">
    <source>
        <dbReference type="ARBA" id="ARBA00023157"/>
    </source>
</evidence>
<evidence type="ECO:0000313" key="21">
    <source>
        <dbReference type="Proteomes" id="UP000242450"/>
    </source>
</evidence>
<dbReference type="InterPro" id="IPR007110">
    <property type="entry name" value="Ig-like_dom"/>
</dbReference>
<dbReference type="GO" id="GO:0004725">
    <property type="term" value="F:protein tyrosine phosphatase activity"/>
    <property type="evidence" value="ECO:0007669"/>
    <property type="project" value="UniProtKB-EC"/>
</dbReference>
<evidence type="ECO:0000256" key="17">
    <source>
        <dbReference type="ARBA" id="ARBA00074819"/>
    </source>
</evidence>
<dbReference type="Pfam" id="PF13927">
    <property type="entry name" value="Ig_3"/>
    <property type="match status" value="1"/>
</dbReference>
<dbReference type="PROSITE" id="PS50853">
    <property type="entry name" value="FN3"/>
    <property type="match status" value="4"/>
</dbReference>
<dbReference type="InterPro" id="IPR003961">
    <property type="entry name" value="FN3_dom"/>
</dbReference>
<comment type="similarity">
    <text evidence="2">Belongs to the protein-tyrosine phosphatase family. Receptor class 2A subfamily.</text>
</comment>
<evidence type="ECO:0000256" key="2">
    <source>
        <dbReference type="ARBA" id="ARBA00010504"/>
    </source>
</evidence>
<dbReference type="SMART" id="SM00409">
    <property type="entry name" value="IG"/>
    <property type="match status" value="2"/>
</dbReference>
<gene>
    <name evidence="20" type="ORF">Celaphus_00018293</name>
</gene>
<dbReference type="InterPro" id="IPR013098">
    <property type="entry name" value="Ig_I-set"/>
</dbReference>
<evidence type="ECO:0000313" key="20">
    <source>
        <dbReference type="EMBL" id="OWK01135.1"/>
    </source>
</evidence>
<dbReference type="GO" id="GO:0016020">
    <property type="term" value="C:membrane"/>
    <property type="evidence" value="ECO:0007669"/>
    <property type="project" value="UniProtKB-SubCell"/>
</dbReference>
<dbReference type="InterPro" id="IPR003598">
    <property type="entry name" value="Ig_sub2"/>
</dbReference>
<dbReference type="SMART" id="SM00060">
    <property type="entry name" value="FN3"/>
    <property type="match status" value="5"/>
</dbReference>
<keyword evidence="9" id="KW-1133">Transmembrane helix</keyword>
<dbReference type="PROSITE" id="PS50835">
    <property type="entry name" value="IG_LIKE"/>
    <property type="match status" value="2"/>
</dbReference>
<keyword evidence="7" id="KW-0378">Hydrolase</keyword>
<evidence type="ECO:0000256" key="10">
    <source>
        <dbReference type="ARBA" id="ARBA00023136"/>
    </source>
</evidence>
<feature type="domain" description="Fibronectin type-III" evidence="19">
    <location>
        <begin position="278"/>
        <end position="372"/>
    </location>
</feature>
<feature type="domain" description="Fibronectin type-III" evidence="19">
    <location>
        <begin position="374"/>
        <end position="455"/>
    </location>
</feature>
<dbReference type="FunFam" id="2.60.40.10:FF:000027">
    <property type="entry name" value="receptor-type tyrosine-protein phosphatase delta isoform X1"/>
    <property type="match status" value="1"/>
</dbReference>
<evidence type="ECO:0000256" key="15">
    <source>
        <dbReference type="ARBA" id="ARBA00051722"/>
    </source>
</evidence>
<comment type="function">
    <text evidence="16">Can bidirectionally induce pre- and post-synaptic differentiation of neurons by mediating interaction with IL1RAP and IL1RAPL1 trans-synaptically. Involved in pre-synaptic differentiation through interaction with SLITRK2.</text>
</comment>
<feature type="domain" description="Ig-like" evidence="18">
    <location>
        <begin position="94"/>
        <end position="176"/>
    </location>
</feature>
<evidence type="ECO:0000256" key="16">
    <source>
        <dbReference type="ARBA" id="ARBA00053769"/>
    </source>
</evidence>
<dbReference type="CDD" id="cd00063">
    <property type="entry name" value="FN3"/>
    <property type="match status" value="5"/>
</dbReference>
<dbReference type="InterPro" id="IPR036116">
    <property type="entry name" value="FN3_sf"/>
</dbReference>
<evidence type="ECO:0000256" key="6">
    <source>
        <dbReference type="ARBA" id="ARBA00022737"/>
    </source>
</evidence>
<evidence type="ECO:0000259" key="19">
    <source>
        <dbReference type="PROSITE" id="PS50853"/>
    </source>
</evidence>
<dbReference type="FunFam" id="2.60.40.10:FF:000036">
    <property type="entry name" value="receptor-type tyrosine-protein phosphatase delta isoform X1"/>
    <property type="match status" value="1"/>
</dbReference>
<dbReference type="FunFam" id="2.60.40.10:FF:000128">
    <property type="entry name" value="receptor-type tyrosine-protein phosphatase delta isoform X2"/>
    <property type="match status" value="1"/>
</dbReference>
<evidence type="ECO:0000259" key="18">
    <source>
        <dbReference type="PROSITE" id="PS50835"/>
    </source>
</evidence>
<evidence type="ECO:0000256" key="12">
    <source>
        <dbReference type="ARBA" id="ARBA00023170"/>
    </source>
</evidence>
<dbReference type="InterPro" id="IPR013783">
    <property type="entry name" value="Ig-like_fold"/>
</dbReference>
<evidence type="ECO:0000256" key="5">
    <source>
        <dbReference type="ARBA" id="ARBA00022729"/>
    </source>
</evidence>
<dbReference type="SMART" id="SM00408">
    <property type="entry name" value="IGc2"/>
    <property type="match status" value="2"/>
</dbReference>
<feature type="domain" description="Ig-like" evidence="18">
    <location>
        <begin position="1"/>
        <end position="86"/>
    </location>
</feature>
<dbReference type="PRINTS" id="PR00014">
    <property type="entry name" value="FNTYPEIII"/>
</dbReference>
<keyword evidence="6" id="KW-0677">Repeat</keyword>
<reference evidence="20 21" key="1">
    <citation type="journal article" date="2018" name="Mol. Genet. Genomics">
        <title>The red deer Cervus elaphus genome CerEla1.0: sequencing, annotating, genes, and chromosomes.</title>
        <authorList>
            <person name="Bana N.A."/>
            <person name="Nyiri A."/>
            <person name="Nagy J."/>
            <person name="Frank K."/>
            <person name="Nagy T."/>
            <person name="Steger V."/>
            <person name="Schiller M."/>
            <person name="Lakatos P."/>
            <person name="Sugar L."/>
            <person name="Horn P."/>
            <person name="Barta E."/>
            <person name="Orosz L."/>
        </authorList>
    </citation>
    <scope>NUCLEOTIDE SEQUENCE [LARGE SCALE GENOMIC DNA]</scope>
    <source>
        <strain evidence="20">Hungarian</strain>
    </source>
</reference>
<evidence type="ECO:0000256" key="7">
    <source>
        <dbReference type="ARBA" id="ARBA00022801"/>
    </source>
</evidence>
<dbReference type="Pfam" id="PF07679">
    <property type="entry name" value="I-set"/>
    <property type="match status" value="1"/>
</dbReference>
<name>A0A212C576_CEREH</name>
<dbReference type="PANTHER" id="PTHR13817">
    <property type="entry name" value="TITIN"/>
    <property type="match status" value="1"/>
</dbReference>
<dbReference type="GO" id="GO:0098978">
    <property type="term" value="C:glutamatergic synapse"/>
    <property type="evidence" value="ECO:0007669"/>
    <property type="project" value="UniProtKB-ARBA"/>
</dbReference>
<dbReference type="InterPro" id="IPR050964">
    <property type="entry name" value="Striated_Muscle_Regulatory"/>
</dbReference>
<evidence type="ECO:0000256" key="4">
    <source>
        <dbReference type="ARBA" id="ARBA00022692"/>
    </source>
</evidence>
<keyword evidence="13" id="KW-0325">Glycoprotein</keyword>
<dbReference type="CDD" id="cd05738">
    <property type="entry name" value="IgI_2_RPTP_IIa_LAR_like"/>
    <property type="match status" value="1"/>
</dbReference>
<keyword evidence="11" id="KW-1015">Disulfide bond</keyword>
<keyword evidence="8" id="KW-0904">Protein phosphatase</keyword>
<evidence type="ECO:0000256" key="3">
    <source>
        <dbReference type="ARBA" id="ARBA00013064"/>
    </source>
</evidence>
<dbReference type="GO" id="GO:0099537">
    <property type="term" value="P:trans-synaptic signaling"/>
    <property type="evidence" value="ECO:0007669"/>
    <property type="project" value="UniProtKB-ARBA"/>
</dbReference>
<evidence type="ECO:0000256" key="9">
    <source>
        <dbReference type="ARBA" id="ARBA00022989"/>
    </source>
</evidence>
<dbReference type="PANTHER" id="PTHR13817:SF95">
    <property type="entry name" value="PROTOGENIN"/>
    <property type="match status" value="1"/>
</dbReference>
<keyword evidence="10" id="KW-0472">Membrane</keyword>
<feature type="non-terminal residue" evidence="20">
    <location>
        <position position="715"/>
    </location>
</feature>
<keyword evidence="4" id="KW-0812">Transmembrane</keyword>
<dbReference type="Proteomes" id="UP000242450">
    <property type="component" value="Chromosome 29"/>
</dbReference>
<dbReference type="GO" id="GO:0099054">
    <property type="term" value="P:presynapse assembly"/>
    <property type="evidence" value="ECO:0007669"/>
    <property type="project" value="UniProtKB-ARBA"/>
</dbReference>
<dbReference type="FunFam" id="2.60.40.10:FF:000015">
    <property type="entry name" value="receptor-type tyrosine-protein phosphatase delta isoform X2"/>
    <property type="match status" value="1"/>
</dbReference>
<dbReference type="FunFam" id="2.60.40.10:FF:000181">
    <property type="entry name" value="receptor-type tyrosine-protein phosphatase delta isoform X4"/>
    <property type="match status" value="1"/>
</dbReference>
<evidence type="ECO:0000256" key="14">
    <source>
        <dbReference type="ARBA" id="ARBA00023319"/>
    </source>
</evidence>
<organism evidence="20 21">
    <name type="scientific">Cervus elaphus hippelaphus</name>
    <name type="common">European red deer</name>
    <dbReference type="NCBI Taxonomy" id="46360"/>
    <lineage>
        <taxon>Eukaryota</taxon>
        <taxon>Metazoa</taxon>
        <taxon>Chordata</taxon>
        <taxon>Craniata</taxon>
        <taxon>Vertebrata</taxon>
        <taxon>Euteleostomi</taxon>
        <taxon>Mammalia</taxon>
        <taxon>Eutheria</taxon>
        <taxon>Laurasiatheria</taxon>
        <taxon>Artiodactyla</taxon>
        <taxon>Ruminantia</taxon>
        <taxon>Pecora</taxon>
        <taxon>Cervidae</taxon>
        <taxon>Cervinae</taxon>
        <taxon>Cervus</taxon>
    </lineage>
</organism>
<feature type="domain" description="Fibronectin type-III" evidence="19">
    <location>
        <begin position="183"/>
        <end position="273"/>
    </location>
</feature>
<dbReference type="InterPro" id="IPR003599">
    <property type="entry name" value="Ig_sub"/>
</dbReference>
<dbReference type="InterPro" id="IPR036179">
    <property type="entry name" value="Ig-like_dom_sf"/>
</dbReference>
<dbReference type="CDD" id="cd05739">
    <property type="entry name" value="IgI_3_RPTP_IIa_LAR_like"/>
    <property type="match status" value="1"/>
</dbReference>
<sequence length="715" mass="78320">MGPQLKVVERTRTATMLCAASGNPDPEITWFKDFLPVDTSNNNGRIKQLRSGALQIEQSEESDQGKYECVATNSAGTRYSAPANLYVRVRRVPPRFSIPPTNHEIMPGGSVNITCVAVGSPMPYVKWMLGAEDLTPEDDMPIGRNVLELNDVRQSANYTCVAMSTLGVIEAIAQITVKALPKPPGTPVVTESTATSITLTWDSGNPEPVSYYIIQHKPKNSEEPYKEIDGVATTRYSVAGLSPYSDYEFRVVAVNNIGRGPPSEPVLTQTSEQAPSSAPRDVQARMLSSTTILVQWKEPEEPNGQIQGYRVYYTMDPTQHVNNWMKHNVADSQITTIGNLVPQKTYSVKVLAFTSIGDGPLSSDIQVITQTGGQPLNFKAEPESETSILLSWTPPRSDTIASYELVYKDGEHGEEDMIISGLQPETSYSLTVTAYTTKGDGARSKPKLVSTTGADHFTATDIHKGASYIFRLSARNKVGFGEEMVKEISVPEEVPTGFPQNLQSEGTTSTSTQLSWQPPVLAERNGVITKYTLLYRDINIPLLPVEQLIVPADTTLTLSGLKPDTTYDVKVRAHTSKGPGPYSPSVQFRTLPVNQAVFAKNFHVKAVMKTSVLLSWEIPENYNSAMPFKILYDDGKMVEEVDGRATQKLIVNLKPEKSYSFVLTNRGNSAGGLQHRVTAKTAPDVLRTKPAFIGKTNLDGMITVQLPEVPANENI</sequence>
<dbReference type="EMBL" id="MKHE01000029">
    <property type="protein sequence ID" value="OWK01135.1"/>
    <property type="molecule type" value="Genomic_DNA"/>
</dbReference>
<proteinExistence type="inferred from homology"/>
<feature type="domain" description="Fibronectin type-III" evidence="19">
    <location>
        <begin position="498"/>
        <end position="593"/>
    </location>
</feature>
<evidence type="ECO:0000256" key="1">
    <source>
        <dbReference type="ARBA" id="ARBA00004167"/>
    </source>
</evidence>
<dbReference type="FunFam" id="2.60.40.10:FF:000010">
    <property type="entry name" value="receptor-type tyrosine-protein phosphatase delta isoform X1"/>
    <property type="match status" value="1"/>
</dbReference>
<keyword evidence="14" id="KW-0393">Immunoglobulin domain</keyword>
<comment type="catalytic activity">
    <reaction evidence="15">
        <text>O-phospho-L-tyrosyl-[protein] + H2O = L-tyrosyl-[protein] + phosphate</text>
        <dbReference type="Rhea" id="RHEA:10684"/>
        <dbReference type="Rhea" id="RHEA-COMP:10136"/>
        <dbReference type="Rhea" id="RHEA-COMP:20101"/>
        <dbReference type="ChEBI" id="CHEBI:15377"/>
        <dbReference type="ChEBI" id="CHEBI:43474"/>
        <dbReference type="ChEBI" id="CHEBI:46858"/>
        <dbReference type="ChEBI" id="CHEBI:61978"/>
        <dbReference type="EC" id="3.1.3.48"/>
    </reaction>
</comment>